<feature type="region of interest" description="Disordered" evidence="1">
    <location>
        <begin position="267"/>
        <end position="332"/>
    </location>
</feature>
<reference evidence="2" key="1">
    <citation type="journal article" date="2020" name="Stud. Mycol.">
        <title>101 Dothideomycetes genomes: a test case for predicting lifestyles and emergence of pathogens.</title>
        <authorList>
            <person name="Haridas S."/>
            <person name="Albert R."/>
            <person name="Binder M."/>
            <person name="Bloem J."/>
            <person name="Labutti K."/>
            <person name="Salamov A."/>
            <person name="Andreopoulos B."/>
            <person name="Baker S."/>
            <person name="Barry K."/>
            <person name="Bills G."/>
            <person name="Bluhm B."/>
            <person name="Cannon C."/>
            <person name="Castanera R."/>
            <person name="Culley D."/>
            <person name="Daum C."/>
            <person name="Ezra D."/>
            <person name="Gonzalez J."/>
            <person name="Henrissat B."/>
            <person name="Kuo A."/>
            <person name="Liang C."/>
            <person name="Lipzen A."/>
            <person name="Lutzoni F."/>
            <person name="Magnuson J."/>
            <person name="Mondo S."/>
            <person name="Nolan M."/>
            <person name="Ohm R."/>
            <person name="Pangilinan J."/>
            <person name="Park H.-J."/>
            <person name="Ramirez L."/>
            <person name="Alfaro M."/>
            <person name="Sun H."/>
            <person name="Tritt A."/>
            <person name="Yoshinaga Y."/>
            <person name="Zwiers L.-H."/>
            <person name="Turgeon B."/>
            <person name="Goodwin S."/>
            <person name="Spatafora J."/>
            <person name="Crous P."/>
            <person name="Grigoriev I."/>
        </authorList>
    </citation>
    <scope>NUCLEOTIDE SEQUENCE</scope>
    <source>
        <strain evidence="2">CBS 122681</strain>
    </source>
</reference>
<dbReference type="Proteomes" id="UP000799324">
    <property type="component" value="Unassembled WGS sequence"/>
</dbReference>
<organism evidence="2 3">
    <name type="scientific">Lophiostoma macrostomum CBS 122681</name>
    <dbReference type="NCBI Taxonomy" id="1314788"/>
    <lineage>
        <taxon>Eukaryota</taxon>
        <taxon>Fungi</taxon>
        <taxon>Dikarya</taxon>
        <taxon>Ascomycota</taxon>
        <taxon>Pezizomycotina</taxon>
        <taxon>Dothideomycetes</taxon>
        <taxon>Pleosporomycetidae</taxon>
        <taxon>Pleosporales</taxon>
        <taxon>Lophiostomataceae</taxon>
        <taxon>Lophiostoma</taxon>
    </lineage>
</organism>
<evidence type="ECO:0000313" key="3">
    <source>
        <dbReference type="Proteomes" id="UP000799324"/>
    </source>
</evidence>
<dbReference type="AlphaFoldDB" id="A0A6A6SXH9"/>
<evidence type="ECO:0000256" key="1">
    <source>
        <dbReference type="SAM" id="MobiDB-lite"/>
    </source>
</evidence>
<sequence>MSSSQQPSEQTVSRRDSLSFLPRPLLLRQLARLRDGNTSALSPELEQLLNNTFLREMEGSTDAWRANTPSEHFGDSCTSEFTLRHDLICGHTITTPTIEGIDADEGPFVRKLACGPNCTRHVILRSLKFPFESYQRISERPFVCPVCIEAFVNNNYESVQAEYRFLRWDFQIRELNIKYWVRHLVQRCIKGCYMRPAQGLQGVFKLDDLNTTPLTRPGKVFDTKDTLGVYPRAEKGLVIRTRDAMRVNTKQYRAFDSLAYSGRSRAHWRSKGRRSMSPKSDDSDESGLTPLKRESLDEVSDPDLDPGDALINTRGRMNKYRQRSPLRRVENANDAEMDDLADRLLYTKVSLTEDHATDSLLASFGGLMSDK</sequence>
<keyword evidence="3" id="KW-1185">Reference proteome</keyword>
<accession>A0A6A6SXH9</accession>
<proteinExistence type="predicted"/>
<feature type="compositionally biased region" description="Basic residues" evidence="1">
    <location>
        <begin position="316"/>
        <end position="326"/>
    </location>
</feature>
<name>A0A6A6SXH9_9PLEO</name>
<gene>
    <name evidence="2" type="ORF">K491DRAFT_681943</name>
</gene>
<evidence type="ECO:0000313" key="2">
    <source>
        <dbReference type="EMBL" id="KAF2651701.1"/>
    </source>
</evidence>
<feature type="compositionally biased region" description="Basic residues" evidence="1">
    <location>
        <begin position="267"/>
        <end position="276"/>
    </location>
</feature>
<dbReference type="EMBL" id="MU004419">
    <property type="protein sequence ID" value="KAF2651701.1"/>
    <property type="molecule type" value="Genomic_DNA"/>
</dbReference>
<feature type="compositionally biased region" description="Acidic residues" evidence="1">
    <location>
        <begin position="297"/>
        <end position="306"/>
    </location>
</feature>
<protein>
    <submittedName>
        <fullName evidence="2">Uncharacterized protein</fullName>
    </submittedName>
</protein>